<feature type="signal peptide" evidence="11">
    <location>
        <begin position="1"/>
        <end position="22"/>
    </location>
</feature>
<dbReference type="InterPro" id="IPR004808">
    <property type="entry name" value="AP_endonuc_1"/>
</dbReference>
<evidence type="ECO:0000256" key="8">
    <source>
        <dbReference type="ARBA" id="ARBA00023204"/>
    </source>
</evidence>
<dbReference type="SUPFAM" id="SSF56219">
    <property type="entry name" value="DNase I-like"/>
    <property type="match status" value="1"/>
</dbReference>
<dbReference type="PANTHER" id="PTHR22748:SF6">
    <property type="entry name" value="DNA-(APURINIC OR APYRIMIDINIC SITE) ENDONUCLEASE"/>
    <property type="match status" value="1"/>
</dbReference>
<dbReference type="GO" id="GO:0003906">
    <property type="term" value="F:DNA-(apurinic or apyrimidinic site) endonuclease activity"/>
    <property type="evidence" value="ECO:0007669"/>
    <property type="project" value="TreeGrafter"/>
</dbReference>
<reference evidence="14" key="1">
    <citation type="submission" date="2025-08" db="UniProtKB">
        <authorList>
            <consortium name="RefSeq"/>
        </authorList>
    </citation>
    <scope>IDENTIFICATION</scope>
</reference>
<dbReference type="Pfam" id="PF14529">
    <property type="entry name" value="Exo_endo_phos_2"/>
    <property type="match status" value="1"/>
</dbReference>
<dbReference type="GO" id="GO:0006284">
    <property type="term" value="P:base-excision repair"/>
    <property type="evidence" value="ECO:0007669"/>
    <property type="project" value="TreeGrafter"/>
</dbReference>
<keyword evidence="11" id="KW-0732">Signal</keyword>
<dbReference type="EC" id="3.1.11.2" evidence="3"/>
<evidence type="ECO:0000256" key="1">
    <source>
        <dbReference type="ARBA" id="ARBA00000493"/>
    </source>
</evidence>
<evidence type="ECO:0000256" key="9">
    <source>
        <dbReference type="PIRSR" id="PIRSR604808-2"/>
    </source>
</evidence>
<comment type="similarity">
    <text evidence="2">Belongs to the DNA repair enzymes AP/ExoA family.</text>
</comment>
<dbReference type="Gene3D" id="3.60.10.10">
    <property type="entry name" value="Endonuclease/exonuclease/phosphatase"/>
    <property type="match status" value="1"/>
</dbReference>
<protein>
    <recommendedName>
        <fullName evidence="3">exodeoxyribonuclease III</fullName>
        <ecNumber evidence="3">3.1.11.2</ecNumber>
    </recommendedName>
</protein>
<evidence type="ECO:0000256" key="2">
    <source>
        <dbReference type="ARBA" id="ARBA00007092"/>
    </source>
</evidence>
<evidence type="ECO:0000256" key="3">
    <source>
        <dbReference type="ARBA" id="ARBA00012115"/>
    </source>
</evidence>
<name>A0A9Y4U2F3_9TELE</name>
<proteinExistence type="inferred from homology"/>
<dbReference type="GO" id="GO:0005634">
    <property type="term" value="C:nucleus"/>
    <property type="evidence" value="ECO:0007669"/>
    <property type="project" value="TreeGrafter"/>
</dbReference>
<feature type="binding site" evidence="9">
    <location>
        <position position="47"/>
    </location>
    <ligand>
        <name>Mg(2+)</name>
        <dbReference type="ChEBI" id="CHEBI:18420"/>
        <label>1</label>
    </ligand>
</feature>
<accession>A0A9Y4U2F3</accession>
<evidence type="ECO:0000259" key="12">
    <source>
        <dbReference type="Pfam" id="PF14529"/>
    </source>
</evidence>
<evidence type="ECO:0000313" key="14">
    <source>
        <dbReference type="RefSeq" id="XP_008302439.1"/>
    </source>
</evidence>
<keyword evidence="7 9" id="KW-0460">Magnesium</keyword>
<comment type="catalytic activity">
    <reaction evidence="1">
        <text>Exonucleolytic cleavage in the 3'- to 5'-direction to yield nucleoside 5'-phosphates.</text>
        <dbReference type="EC" id="3.1.11.2"/>
    </reaction>
</comment>
<feature type="chain" id="PRO_5041269033" description="exodeoxyribonuclease III" evidence="11">
    <location>
        <begin position="23"/>
        <end position="357"/>
    </location>
</feature>
<feature type="binding site" evidence="9">
    <location>
        <position position="21"/>
    </location>
    <ligand>
        <name>Mg(2+)</name>
        <dbReference type="ChEBI" id="CHEBI:18420"/>
        <label>1</label>
    </ligand>
</feature>
<keyword evidence="9" id="KW-0464">Manganese</keyword>
<gene>
    <name evidence="14" type="primary">LOC103374177</name>
</gene>
<evidence type="ECO:0000256" key="5">
    <source>
        <dbReference type="ARBA" id="ARBA00022763"/>
    </source>
</evidence>
<feature type="binding site" evidence="9">
    <location>
        <position position="316"/>
    </location>
    <ligand>
        <name>Mg(2+)</name>
        <dbReference type="ChEBI" id="CHEBI:18420"/>
        <label>1</label>
    </ligand>
</feature>
<evidence type="ECO:0000256" key="6">
    <source>
        <dbReference type="ARBA" id="ARBA00022801"/>
    </source>
</evidence>
<feature type="site" description="Interaction with DNA substrate" evidence="10">
    <location>
        <position position="316"/>
    </location>
</feature>
<keyword evidence="13" id="KW-1185">Reference proteome</keyword>
<keyword evidence="4 9" id="KW-0479">Metal-binding</keyword>
<evidence type="ECO:0000256" key="4">
    <source>
        <dbReference type="ARBA" id="ARBA00022723"/>
    </source>
</evidence>
<comment type="cofactor">
    <cofactor evidence="9">
        <name>Mg(2+)</name>
        <dbReference type="ChEBI" id="CHEBI:18420"/>
    </cofactor>
    <cofactor evidence="9">
        <name>Mn(2+)</name>
        <dbReference type="ChEBI" id="CHEBI:29035"/>
    </cofactor>
    <text evidence="9">Probably binds two magnesium or manganese ions per subunit.</text>
</comment>
<dbReference type="Proteomes" id="UP000694891">
    <property type="component" value="Unplaced"/>
</dbReference>
<dbReference type="GO" id="GO:0008081">
    <property type="term" value="F:phosphoric diester hydrolase activity"/>
    <property type="evidence" value="ECO:0007669"/>
    <property type="project" value="TreeGrafter"/>
</dbReference>
<feature type="binding site" evidence="9">
    <location>
        <position position="315"/>
    </location>
    <ligand>
        <name>Mg(2+)</name>
        <dbReference type="ChEBI" id="CHEBI:18420"/>
        <label>1</label>
    </ligand>
</feature>
<dbReference type="PANTHER" id="PTHR22748">
    <property type="entry name" value="AP ENDONUCLEASE"/>
    <property type="match status" value="1"/>
</dbReference>
<dbReference type="RefSeq" id="XP_008302439.1">
    <property type="nucleotide sequence ID" value="XM_008304217.1"/>
</dbReference>
<dbReference type="GO" id="GO:0046872">
    <property type="term" value="F:metal ion binding"/>
    <property type="evidence" value="ECO:0007669"/>
    <property type="project" value="UniProtKB-KW"/>
</dbReference>
<dbReference type="InterPro" id="IPR005135">
    <property type="entry name" value="Endo/exonuclease/phosphatase"/>
</dbReference>
<keyword evidence="6" id="KW-0378">Hydrolase</keyword>
<dbReference type="AlphaFoldDB" id="A0A9Y4U2F3"/>
<keyword evidence="5" id="KW-0227">DNA damage</keyword>
<evidence type="ECO:0000256" key="7">
    <source>
        <dbReference type="ARBA" id="ARBA00022842"/>
    </source>
</evidence>
<sequence>MIRKLTLVLYLLFMLRLVSLNACGLRTAIKITGVLAGGKGKIMCLQETRWDEKIVREVQKQWRGKIFTCNVTNSVRGVAVLVPEEFGEKSKMIGKDTEGRLIIVEIEYKGEVYRIINVHCPNCRLPHQPKDLNLPLAQLTEAEAQLKVVWTQVAKVETQLAEGEAQLLEVKVQVAVVRTQVAMVKAQVAVVEAQVAVVEAKKTDRKIFIESLGKWCVNAEKYVIIGDFNVCLSKLDKAKENTYKEDSSRTKLFELMNQNNLIDIWRNLNPLKKIYSRKQVVQGELKQSRIDICLTSEKIVPMVQKVYYKENAWSDHSSMELELDLPGTARNGGSWCLNNSLLEDEVFILKKQGDSYK</sequence>
<feature type="domain" description="Endonuclease/exonuclease/phosphatase" evidence="12">
    <location>
        <begin position="207"/>
        <end position="319"/>
    </location>
</feature>
<dbReference type="GO" id="GO:0008311">
    <property type="term" value="F:double-stranded DNA 3'-5' DNA exonuclease activity"/>
    <property type="evidence" value="ECO:0007669"/>
    <property type="project" value="UniProtKB-EC"/>
</dbReference>
<evidence type="ECO:0000256" key="10">
    <source>
        <dbReference type="PIRSR" id="PIRSR604808-3"/>
    </source>
</evidence>
<organism evidence="13 14">
    <name type="scientific">Stegastes partitus</name>
    <name type="common">bicolor damselfish</name>
    <dbReference type="NCBI Taxonomy" id="144197"/>
    <lineage>
        <taxon>Eukaryota</taxon>
        <taxon>Metazoa</taxon>
        <taxon>Chordata</taxon>
        <taxon>Craniata</taxon>
        <taxon>Vertebrata</taxon>
        <taxon>Euteleostomi</taxon>
        <taxon>Actinopterygii</taxon>
        <taxon>Neopterygii</taxon>
        <taxon>Teleostei</taxon>
        <taxon>Neoteleostei</taxon>
        <taxon>Acanthomorphata</taxon>
        <taxon>Ovalentaria</taxon>
        <taxon>Pomacentridae</taxon>
        <taxon>Stegastes</taxon>
    </lineage>
</organism>
<keyword evidence="8" id="KW-0234">DNA repair</keyword>
<evidence type="ECO:0000313" key="13">
    <source>
        <dbReference type="Proteomes" id="UP000694891"/>
    </source>
</evidence>
<dbReference type="GeneID" id="103374177"/>
<dbReference type="InterPro" id="IPR036691">
    <property type="entry name" value="Endo/exonu/phosph_ase_sf"/>
</dbReference>
<feature type="site" description="Important for catalytic activity" evidence="10">
    <location>
        <position position="291"/>
    </location>
</feature>
<evidence type="ECO:0000256" key="11">
    <source>
        <dbReference type="SAM" id="SignalP"/>
    </source>
</evidence>